<feature type="compositionally biased region" description="Low complexity" evidence="1">
    <location>
        <begin position="39"/>
        <end position="52"/>
    </location>
</feature>
<dbReference type="STRING" id="58343.AQJ46_06795"/>
<reference evidence="2 3" key="1">
    <citation type="submission" date="2015-10" db="EMBL/GenBank/DDBJ databases">
        <title>Draft genome sequence of Streptomyces canus DSM 40017, type strain for the species Streptomyces canus.</title>
        <authorList>
            <person name="Ruckert C."/>
            <person name="Winkler A."/>
            <person name="Kalinowski J."/>
            <person name="Kampfer P."/>
            <person name="Glaeser S."/>
        </authorList>
    </citation>
    <scope>NUCLEOTIDE SEQUENCE [LARGE SCALE GENOMIC DNA]</scope>
    <source>
        <strain evidence="2 3">DSM 40017</strain>
    </source>
</reference>
<gene>
    <name evidence="2" type="ORF">AQJ46_06795</name>
</gene>
<proteinExistence type="predicted"/>
<comment type="caution">
    <text evidence="2">The sequence shown here is derived from an EMBL/GenBank/DDBJ whole genome shotgun (WGS) entry which is preliminary data.</text>
</comment>
<evidence type="ECO:0000313" key="3">
    <source>
        <dbReference type="Proteomes" id="UP000053669"/>
    </source>
</evidence>
<name>A0A101SGQ6_9ACTN</name>
<dbReference type="AlphaFoldDB" id="A0A101SGQ6"/>
<accession>A0A101SGQ6</accession>
<dbReference type="RefSeq" id="WP_059204723.1">
    <property type="nucleotide sequence ID" value="NZ_KQ948657.1"/>
</dbReference>
<dbReference type="PROSITE" id="PS51257">
    <property type="entry name" value="PROKAR_LIPOPROTEIN"/>
    <property type="match status" value="1"/>
</dbReference>
<dbReference type="Proteomes" id="UP000053669">
    <property type="component" value="Unassembled WGS sequence"/>
</dbReference>
<feature type="region of interest" description="Disordered" evidence="1">
    <location>
        <begin position="27"/>
        <end position="52"/>
    </location>
</feature>
<protein>
    <recommendedName>
        <fullName evidence="4">Lipoprotein</fullName>
    </recommendedName>
</protein>
<evidence type="ECO:0008006" key="4">
    <source>
        <dbReference type="Google" id="ProtNLM"/>
    </source>
</evidence>
<organism evidence="2 3">
    <name type="scientific">Streptomyces canus</name>
    <dbReference type="NCBI Taxonomy" id="58343"/>
    <lineage>
        <taxon>Bacteria</taxon>
        <taxon>Bacillati</taxon>
        <taxon>Actinomycetota</taxon>
        <taxon>Actinomycetes</taxon>
        <taxon>Kitasatosporales</taxon>
        <taxon>Streptomycetaceae</taxon>
        <taxon>Streptomyces</taxon>
        <taxon>Streptomyces aurantiacus group</taxon>
    </lineage>
</organism>
<evidence type="ECO:0000313" key="2">
    <source>
        <dbReference type="EMBL" id="KUN73974.1"/>
    </source>
</evidence>
<dbReference type="EMBL" id="LMWU01000005">
    <property type="protein sequence ID" value="KUN73974.1"/>
    <property type="molecule type" value="Genomic_DNA"/>
</dbReference>
<evidence type="ECO:0000256" key="1">
    <source>
        <dbReference type="SAM" id="MobiDB-lite"/>
    </source>
</evidence>
<sequence length="252" mass="25256">MKRSSTVRTGVTAAMGVLSLALITGCGGGSDDDSKASESPRPSEASASPATAAAKALGAADLEKLLLVQSDLPRDKIADGDDTLPKSRSELKTDKAACAPLAYALTGLPPGDTDTGASNTVTSEERVGNSFNVSMTSVGLSSYEGDGAAKALKAVSDGIAPCSGGFGITAQGEEMKITKIATGKASGKGDDSVAFVLDADMDGEGTGTFTVEAVRVGTVVSTYYSVDFASMESGKTSAVPLAVIDAQVGKLK</sequence>